<dbReference type="Pfam" id="PF04264">
    <property type="entry name" value="YceI"/>
    <property type="match status" value="1"/>
</dbReference>
<comment type="caution">
    <text evidence="3">The sequence shown here is derived from an EMBL/GenBank/DDBJ whole genome shotgun (WGS) entry which is preliminary data.</text>
</comment>
<dbReference type="SMART" id="SM00867">
    <property type="entry name" value="YceI"/>
    <property type="match status" value="1"/>
</dbReference>
<dbReference type="RefSeq" id="WP_104480025.1">
    <property type="nucleotide sequence ID" value="NZ_CP154825.1"/>
</dbReference>
<protein>
    <submittedName>
        <fullName evidence="3">Polyisoprenoid-binding protein YceI</fullName>
    </submittedName>
</protein>
<gene>
    <name evidence="3" type="ORF">CLV40_10911</name>
</gene>
<dbReference type="InterPro" id="IPR036761">
    <property type="entry name" value="TTHA0802/YceI-like_sf"/>
</dbReference>
<evidence type="ECO:0000259" key="2">
    <source>
        <dbReference type="SMART" id="SM00867"/>
    </source>
</evidence>
<reference evidence="3 4" key="1">
    <citation type="submission" date="2018-02" db="EMBL/GenBank/DDBJ databases">
        <title>Genomic Encyclopedia of Archaeal and Bacterial Type Strains, Phase II (KMG-II): from individual species to whole genera.</title>
        <authorList>
            <person name="Goeker M."/>
        </authorList>
    </citation>
    <scope>NUCLEOTIDE SEQUENCE [LARGE SCALE GENOMIC DNA]</scope>
    <source>
        <strain evidence="3 4">YU 961-1</strain>
    </source>
</reference>
<dbReference type="Proteomes" id="UP000239203">
    <property type="component" value="Unassembled WGS sequence"/>
</dbReference>
<dbReference type="EMBL" id="PTIX01000009">
    <property type="protein sequence ID" value="PPK66626.1"/>
    <property type="molecule type" value="Genomic_DNA"/>
</dbReference>
<accession>A0A2S6GN80</accession>
<dbReference type="SUPFAM" id="SSF101874">
    <property type="entry name" value="YceI-like"/>
    <property type="match status" value="1"/>
</dbReference>
<evidence type="ECO:0000313" key="4">
    <source>
        <dbReference type="Proteomes" id="UP000239203"/>
    </source>
</evidence>
<evidence type="ECO:0000256" key="1">
    <source>
        <dbReference type="ARBA" id="ARBA00008812"/>
    </source>
</evidence>
<evidence type="ECO:0000313" key="3">
    <source>
        <dbReference type="EMBL" id="PPK66626.1"/>
    </source>
</evidence>
<feature type="domain" description="Lipid/polyisoprenoid-binding YceI-like" evidence="2">
    <location>
        <begin position="8"/>
        <end position="165"/>
    </location>
</feature>
<proteinExistence type="inferred from homology"/>
<comment type="similarity">
    <text evidence="1">Belongs to the UPF0312 family.</text>
</comment>
<dbReference type="PANTHER" id="PTHR34406:SF1">
    <property type="entry name" value="PROTEIN YCEI"/>
    <property type="match status" value="1"/>
</dbReference>
<sequence>MTTVQPGTYAIDPARSTVRFDTRHVFGLLPVTGGFPIAAGTITVAAEPGASTATARITAAGFTTGNPTRDAKVRSSTYLDAPRHPEIVFTGTAFEQTATGGTLRGDLTVKEVTKPVTLAVESVAVDGADLTTRATTTIDRYDFGITAAPGMTGRILRLTLDVFATR</sequence>
<keyword evidence="4" id="KW-1185">Reference proteome</keyword>
<name>A0A2S6GN80_9PSEU</name>
<dbReference type="PANTHER" id="PTHR34406">
    <property type="entry name" value="PROTEIN YCEI"/>
    <property type="match status" value="1"/>
</dbReference>
<dbReference type="OrthoDB" id="9811006at2"/>
<dbReference type="Gene3D" id="2.40.128.110">
    <property type="entry name" value="Lipid/polyisoprenoid-binding, YceI-like"/>
    <property type="match status" value="1"/>
</dbReference>
<dbReference type="AlphaFoldDB" id="A0A2S6GN80"/>
<dbReference type="InterPro" id="IPR007372">
    <property type="entry name" value="Lipid/polyisoprenoid-bd_YceI"/>
</dbReference>
<organism evidence="3 4">
    <name type="scientific">Actinokineospora auranticolor</name>
    <dbReference type="NCBI Taxonomy" id="155976"/>
    <lineage>
        <taxon>Bacteria</taxon>
        <taxon>Bacillati</taxon>
        <taxon>Actinomycetota</taxon>
        <taxon>Actinomycetes</taxon>
        <taxon>Pseudonocardiales</taxon>
        <taxon>Pseudonocardiaceae</taxon>
        <taxon>Actinokineospora</taxon>
    </lineage>
</organism>